<gene>
    <name evidence="2" type="ORF">LCGC14_2007660</name>
</gene>
<comment type="caution">
    <text evidence="2">The sequence shown here is derived from an EMBL/GenBank/DDBJ whole genome shotgun (WGS) entry which is preliminary data.</text>
</comment>
<reference evidence="2" key="1">
    <citation type="journal article" date="2015" name="Nature">
        <title>Complex archaea that bridge the gap between prokaryotes and eukaryotes.</title>
        <authorList>
            <person name="Spang A."/>
            <person name="Saw J.H."/>
            <person name="Jorgensen S.L."/>
            <person name="Zaremba-Niedzwiedzka K."/>
            <person name="Martijn J."/>
            <person name="Lind A.E."/>
            <person name="van Eijk R."/>
            <person name="Schleper C."/>
            <person name="Guy L."/>
            <person name="Ettema T.J."/>
        </authorList>
    </citation>
    <scope>NUCLEOTIDE SEQUENCE</scope>
</reference>
<accession>A0A0F9HYB4</accession>
<evidence type="ECO:0000313" key="2">
    <source>
        <dbReference type="EMBL" id="KKL80147.1"/>
    </source>
</evidence>
<organism evidence="2">
    <name type="scientific">marine sediment metagenome</name>
    <dbReference type="NCBI Taxonomy" id="412755"/>
    <lineage>
        <taxon>unclassified sequences</taxon>
        <taxon>metagenomes</taxon>
        <taxon>ecological metagenomes</taxon>
    </lineage>
</organism>
<feature type="region of interest" description="Disordered" evidence="1">
    <location>
        <begin position="91"/>
        <end position="119"/>
    </location>
</feature>
<protein>
    <submittedName>
        <fullName evidence="2">Uncharacterized protein</fullName>
    </submittedName>
</protein>
<name>A0A0F9HYB4_9ZZZZ</name>
<sequence>MRPTAFVVVAPPSVFTTCHGFDVRTIYTGTVTAEVVGFKTFRNESNKHFISHHMRSSHPHITITAITNAECAVALTQSRLPLPARAEIGAIGRNGADANLRPKSRRQAGVTKEGRNGKL</sequence>
<proteinExistence type="predicted"/>
<dbReference type="AlphaFoldDB" id="A0A0F9HYB4"/>
<dbReference type="EMBL" id="LAZR01022941">
    <property type="protein sequence ID" value="KKL80147.1"/>
    <property type="molecule type" value="Genomic_DNA"/>
</dbReference>
<evidence type="ECO:0000256" key="1">
    <source>
        <dbReference type="SAM" id="MobiDB-lite"/>
    </source>
</evidence>